<reference evidence="2 3" key="1">
    <citation type="submission" date="2023-05" db="EMBL/GenBank/DDBJ databases">
        <title>Flavobacterium sedimenti sp. nov., isolated from the sediment.</title>
        <authorList>
            <person name="Wu N."/>
        </authorList>
    </citation>
    <scope>NUCLEOTIDE SEQUENCE [LARGE SCALE GENOMIC DNA]</scope>
    <source>
        <strain evidence="2 3">YZ-48</strain>
    </source>
</reference>
<sequence length="287" mass="33563">MQKITQLHRLNLRNGLLVLQYLLKRVLHLKTTEKERSINEFYFHLISFNGFLKEDNPNDYVAYYPDFKVTLKIRKRPSSDLDVFSQIYRYREYQPVVATFQKFFPKTKTLNFIDAGSNIGLTTVYFSTYFPNSNFIAIEPDNSNFETLSFNLSVNRIEAKDKVRGGVWSTNAHLKIVRDFRDQNDWSFRVEAVSEVTDLEAYSINYLLEKNNFEGIDILKIDIEGSEKEVLLSAASDVSYLAKTKCIAIEIHDEFDCREAIYEVLRRYHFDFFNSGELTIGINQSLL</sequence>
<comment type="caution">
    <text evidence="2">The sequence shown here is derived from an EMBL/GenBank/DDBJ whole genome shotgun (WGS) entry which is preliminary data.</text>
</comment>
<proteinExistence type="predicted"/>
<dbReference type="RefSeq" id="WP_283239343.1">
    <property type="nucleotide sequence ID" value="NZ_JASGBP010000005.1"/>
</dbReference>
<dbReference type="InterPro" id="IPR052514">
    <property type="entry name" value="SAM-dependent_MTase"/>
</dbReference>
<dbReference type="InterPro" id="IPR006342">
    <property type="entry name" value="FkbM_mtfrase"/>
</dbReference>
<evidence type="ECO:0000313" key="2">
    <source>
        <dbReference type="EMBL" id="MDI9257668.1"/>
    </source>
</evidence>
<name>A0ABT6XRE6_9FLAO</name>
<organism evidence="2 3">
    <name type="scientific">Flavobacterium sedimenticola</name>
    <dbReference type="NCBI Taxonomy" id="3043286"/>
    <lineage>
        <taxon>Bacteria</taxon>
        <taxon>Pseudomonadati</taxon>
        <taxon>Bacteroidota</taxon>
        <taxon>Flavobacteriia</taxon>
        <taxon>Flavobacteriales</taxon>
        <taxon>Flavobacteriaceae</taxon>
        <taxon>Flavobacterium</taxon>
    </lineage>
</organism>
<keyword evidence="2" id="KW-0808">Transferase</keyword>
<dbReference type="Proteomes" id="UP001230035">
    <property type="component" value="Unassembled WGS sequence"/>
</dbReference>
<dbReference type="InterPro" id="IPR029063">
    <property type="entry name" value="SAM-dependent_MTases_sf"/>
</dbReference>
<evidence type="ECO:0000313" key="3">
    <source>
        <dbReference type="Proteomes" id="UP001230035"/>
    </source>
</evidence>
<protein>
    <submittedName>
        <fullName evidence="2">FkbM family methyltransferase</fullName>
    </submittedName>
</protein>
<accession>A0ABT6XRE6</accession>
<dbReference type="PANTHER" id="PTHR34203:SF15">
    <property type="entry name" value="SLL1173 PROTEIN"/>
    <property type="match status" value="1"/>
</dbReference>
<dbReference type="NCBIfam" id="TIGR01444">
    <property type="entry name" value="fkbM_fam"/>
    <property type="match status" value="1"/>
</dbReference>
<dbReference type="SUPFAM" id="SSF53335">
    <property type="entry name" value="S-adenosyl-L-methionine-dependent methyltransferases"/>
    <property type="match status" value="1"/>
</dbReference>
<dbReference type="EMBL" id="JASGBP010000005">
    <property type="protein sequence ID" value="MDI9257668.1"/>
    <property type="molecule type" value="Genomic_DNA"/>
</dbReference>
<dbReference type="GO" id="GO:0008168">
    <property type="term" value="F:methyltransferase activity"/>
    <property type="evidence" value="ECO:0007669"/>
    <property type="project" value="UniProtKB-KW"/>
</dbReference>
<dbReference type="Gene3D" id="3.40.50.150">
    <property type="entry name" value="Vaccinia Virus protein VP39"/>
    <property type="match status" value="1"/>
</dbReference>
<evidence type="ECO:0000259" key="1">
    <source>
        <dbReference type="Pfam" id="PF05050"/>
    </source>
</evidence>
<feature type="domain" description="Methyltransferase FkbM" evidence="1">
    <location>
        <begin position="114"/>
        <end position="256"/>
    </location>
</feature>
<keyword evidence="2" id="KW-0489">Methyltransferase</keyword>
<dbReference type="GO" id="GO:0032259">
    <property type="term" value="P:methylation"/>
    <property type="evidence" value="ECO:0007669"/>
    <property type="project" value="UniProtKB-KW"/>
</dbReference>
<keyword evidence="3" id="KW-1185">Reference proteome</keyword>
<dbReference type="Pfam" id="PF05050">
    <property type="entry name" value="Methyltransf_21"/>
    <property type="match status" value="1"/>
</dbReference>
<gene>
    <name evidence="2" type="ORF">QHT84_09610</name>
</gene>
<dbReference type="PANTHER" id="PTHR34203">
    <property type="entry name" value="METHYLTRANSFERASE, FKBM FAMILY PROTEIN"/>
    <property type="match status" value="1"/>
</dbReference>